<dbReference type="GO" id="GO:0016829">
    <property type="term" value="F:lyase activity"/>
    <property type="evidence" value="ECO:0007669"/>
    <property type="project" value="UniProtKB-KW"/>
</dbReference>
<gene>
    <name evidence="3" type="ORF">Q2T52_16120</name>
</gene>
<sequence length="346" mass="38534">MRGFFAPILLISLFACSHAVADSGLAIVSEDFSAAPSDKYWYVCHRPENSFSFGKTDDGKTAMVATVKPEPKTFAFLKEHHGSCLDEGSVYQRDGDERAEIWESDAVRLKLGADVWYRFDMFIDESLNAASKRFISGQWKEDKAARGGPLLAQRFTGGRFIITVEQDNHDPARKQDDVLCRVLIADQYPLSLSPAGWPHDDKTKDIPPRLAAGSYSTTMMMAGTTPDVAKDQGCARDINVTQYSTLPSPFGRWTTMVYHFALRPDQHAFVDIWANGHKIASVKGRIGYQKEGNRSTEYFKFGPYRDPESYETVTKLANFMRSGSRQDADPTGKLTPDGPSGTATDR</sequence>
<dbReference type="RefSeq" id="WP_302077819.1">
    <property type="nucleotide sequence ID" value="NZ_JAUKWQ010000005.1"/>
</dbReference>
<proteinExistence type="predicted"/>
<keyword evidence="4" id="KW-1185">Reference proteome</keyword>
<keyword evidence="2" id="KW-0732">Signal</keyword>
<dbReference type="PROSITE" id="PS51257">
    <property type="entry name" value="PROKAR_LIPOPROTEIN"/>
    <property type="match status" value="1"/>
</dbReference>
<dbReference type="Gene3D" id="2.60.120.200">
    <property type="match status" value="2"/>
</dbReference>
<reference evidence="3" key="2">
    <citation type="submission" date="2023-07" db="EMBL/GenBank/DDBJ databases">
        <authorList>
            <person name="Sun H."/>
        </authorList>
    </citation>
    <scope>NUCLEOTIDE SEQUENCE</scope>
    <source>
        <strain evidence="3">05753</strain>
    </source>
</reference>
<dbReference type="InterPro" id="IPR025975">
    <property type="entry name" value="Polysacc_lyase"/>
</dbReference>
<evidence type="ECO:0000313" key="3">
    <source>
        <dbReference type="EMBL" id="MDO1583613.1"/>
    </source>
</evidence>
<evidence type="ECO:0000313" key="4">
    <source>
        <dbReference type="Proteomes" id="UP001169006"/>
    </source>
</evidence>
<organism evidence="3 4">
    <name type="scientific">Rhizobium oryzicola</name>
    <dbReference type="NCBI Taxonomy" id="1232668"/>
    <lineage>
        <taxon>Bacteria</taxon>
        <taxon>Pseudomonadati</taxon>
        <taxon>Pseudomonadota</taxon>
        <taxon>Alphaproteobacteria</taxon>
        <taxon>Hyphomicrobiales</taxon>
        <taxon>Rhizobiaceae</taxon>
        <taxon>Rhizobium/Agrobacterium group</taxon>
        <taxon>Rhizobium</taxon>
    </lineage>
</organism>
<dbReference type="Proteomes" id="UP001169006">
    <property type="component" value="Unassembled WGS sequence"/>
</dbReference>
<dbReference type="EMBL" id="JAUKWQ010000005">
    <property type="protein sequence ID" value="MDO1583613.1"/>
    <property type="molecule type" value="Genomic_DNA"/>
</dbReference>
<feature type="region of interest" description="Disordered" evidence="1">
    <location>
        <begin position="321"/>
        <end position="346"/>
    </location>
</feature>
<dbReference type="Pfam" id="PF14099">
    <property type="entry name" value="Polysacc_lyase"/>
    <property type="match status" value="1"/>
</dbReference>
<keyword evidence="3" id="KW-0456">Lyase</keyword>
<accession>A0ABT8T0D4</accession>
<feature type="signal peptide" evidence="2">
    <location>
        <begin position="1"/>
        <end position="21"/>
    </location>
</feature>
<protein>
    <submittedName>
        <fullName evidence="3">Heparin lyase I family protein</fullName>
    </submittedName>
</protein>
<name>A0ABT8T0D4_9HYPH</name>
<evidence type="ECO:0000256" key="2">
    <source>
        <dbReference type="SAM" id="SignalP"/>
    </source>
</evidence>
<reference evidence="3" key="1">
    <citation type="journal article" date="2015" name="Int. J. Syst. Evol. Microbiol.">
        <title>Rhizobium oryzicola sp. nov., potential plant-growth-promoting endophytic bacteria isolated from rice roots.</title>
        <authorList>
            <person name="Zhang X.X."/>
            <person name="Gao J.S."/>
            <person name="Cao Y.H."/>
            <person name="Sheirdil R.A."/>
            <person name="Wang X.C."/>
            <person name="Zhang L."/>
        </authorList>
    </citation>
    <scope>NUCLEOTIDE SEQUENCE</scope>
    <source>
        <strain evidence="3">05753</strain>
    </source>
</reference>
<comment type="caution">
    <text evidence="3">The sequence shown here is derived from an EMBL/GenBank/DDBJ whole genome shotgun (WGS) entry which is preliminary data.</text>
</comment>
<feature type="chain" id="PRO_5046588067" evidence="2">
    <location>
        <begin position="22"/>
        <end position="346"/>
    </location>
</feature>
<evidence type="ECO:0000256" key="1">
    <source>
        <dbReference type="SAM" id="MobiDB-lite"/>
    </source>
</evidence>